<dbReference type="Proteomes" id="UP000717696">
    <property type="component" value="Unassembled WGS sequence"/>
</dbReference>
<organism evidence="7 8">
    <name type="scientific">Dactylonectria estremocensis</name>
    <dbReference type="NCBI Taxonomy" id="1079267"/>
    <lineage>
        <taxon>Eukaryota</taxon>
        <taxon>Fungi</taxon>
        <taxon>Dikarya</taxon>
        <taxon>Ascomycota</taxon>
        <taxon>Pezizomycotina</taxon>
        <taxon>Sordariomycetes</taxon>
        <taxon>Hypocreomycetidae</taxon>
        <taxon>Hypocreales</taxon>
        <taxon>Nectriaceae</taxon>
        <taxon>Dactylonectria</taxon>
    </lineage>
</organism>
<feature type="compositionally biased region" description="Polar residues" evidence="5">
    <location>
        <begin position="150"/>
        <end position="162"/>
    </location>
</feature>
<evidence type="ECO:0000259" key="6">
    <source>
        <dbReference type="Pfam" id="PF12325"/>
    </source>
</evidence>
<feature type="region of interest" description="Disordered" evidence="5">
    <location>
        <begin position="28"/>
        <end position="273"/>
    </location>
</feature>
<protein>
    <submittedName>
        <fullName evidence="7">TATA element modulatory factor 1 TATA binding-domain-containing protein</fullName>
    </submittedName>
</protein>
<dbReference type="Pfam" id="PF12329">
    <property type="entry name" value="TMF_DNA_bd"/>
    <property type="match status" value="1"/>
</dbReference>
<keyword evidence="2" id="KW-0333">Golgi apparatus</keyword>
<dbReference type="PANTHER" id="PTHR46515:SF1">
    <property type="entry name" value="TATA ELEMENT MODULATORY FACTOR"/>
    <property type="match status" value="1"/>
</dbReference>
<feature type="compositionally biased region" description="Basic and acidic residues" evidence="5">
    <location>
        <begin position="231"/>
        <end position="241"/>
    </location>
</feature>
<comment type="subcellular location">
    <subcellularLocation>
        <location evidence="1">Golgi apparatus</location>
    </subcellularLocation>
</comment>
<dbReference type="Pfam" id="PF12325">
    <property type="entry name" value="TMF_TATA_bd"/>
    <property type="match status" value="1"/>
</dbReference>
<feature type="region of interest" description="Disordered" evidence="5">
    <location>
        <begin position="367"/>
        <end position="393"/>
    </location>
</feature>
<accession>A0A9P9FFI7</accession>
<dbReference type="InterPro" id="IPR022092">
    <property type="entry name" value="TMF_DNA-bd"/>
</dbReference>
<evidence type="ECO:0000256" key="3">
    <source>
        <dbReference type="ARBA" id="ARBA00023054"/>
    </source>
</evidence>
<proteinExistence type="predicted"/>
<feature type="coiled-coil region" evidence="4">
    <location>
        <begin position="553"/>
        <end position="643"/>
    </location>
</feature>
<evidence type="ECO:0000256" key="1">
    <source>
        <dbReference type="ARBA" id="ARBA00004555"/>
    </source>
</evidence>
<comment type="caution">
    <text evidence="7">The sequence shown here is derived from an EMBL/GenBank/DDBJ whole genome shotgun (WGS) entry which is preliminary data.</text>
</comment>
<feature type="compositionally biased region" description="Basic and acidic residues" evidence="5">
    <location>
        <begin position="187"/>
        <end position="211"/>
    </location>
</feature>
<dbReference type="InterPro" id="IPR052602">
    <property type="entry name" value="Growth_transcription_reg"/>
</dbReference>
<dbReference type="OrthoDB" id="74178at2759"/>
<sequence>MTAPDKPAQSRWGTFISSAITGVESRLDNMLTESEEAERQQAAAKPVSATKPAPQPAMQAPKAAPAPNKPASRVNDRLQARLAKAVAARSAGASPRSSVDQPRPSPTPSARASMDKGPSSGTVTPPAKDEPENKSKPATPDLSIAVAPDASNNAKSDDAVSTQPPPAQSMPELVLSSTPEPAVSEYAAKETTIKPKTESQEQVPEKLKSTENIEIEDLQKQKNVVTTTKQDNQEEESKKQEAPTPVSAPALSIEPQVEAPQTNEELEVTKSRQQEEIQEYIERIDTLQAKIQYLSKNAADAAKKSKAAAPSGSAERKLAEKDEKIALLMEEGRKLSTSEQKFRTAIRKLRAQVTDNEKQLEELKKEKEKAAAEAETIRNRMNSDEEQEKRNEEIRKASAVLQREIDALKRENALKDAAYKRLEQDSKATAEHAELASIEARNKAVAVERAKQKELEESLSSLQTENEMISHQAHLDGLDWQEKLDRAAERSRNLEEELKMELLASESKLEAMRVTAEEASSGIGGESQIKLIRQIETLQSQYASASNNWQGIEASLLTKVSNLEKERDEAQRRESEMRKKARDSATRCRRLEDELQDVAPALSAAQQELETCREQLAALRVQVQSNETALEQARADLEKQQRAVPKEFAVEVERRQWVDDVGSLFRGQSRPESPLLSVPRTFSSDLIGLPVPGRPPRRSPTPGSIPDTPNEGMFFGRRLSNQPPLRTSTLSTLGTGIPPPPLSPFETTESPRATSPPPDRDDDLDSSAPRNVAQDMISVSTVGAGPTVQLVERMSAAIRRLEAEKVAAKEEMVRVCGQRDEARTDIVGLMKDLEDAKSATTRVADLEAEVGNLNSRYQTTLEMLGEKSELVEELKADVQDVKAMYRELVERTVK</sequence>
<feature type="compositionally biased region" description="Low complexity" evidence="5">
    <location>
        <begin position="727"/>
        <end position="736"/>
    </location>
</feature>
<keyword evidence="3 4" id="KW-0175">Coiled coil</keyword>
<evidence type="ECO:0000256" key="5">
    <source>
        <dbReference type="SAM" id="MobiDB-lite"/>
    </source>
</evidence>
<dbReference type="GO" id="GO:0005783">
    <property type="term" value="C:endoplasmic reticulum"/>
    <property type="evidence" value="ECO:0007669"/>
    <property type="project" value="TreeGrafter"/>
</dbReference>
<feature type="coiled-coil region" evidence="4">
    <location>
        <begin position="791"/>
        <end position="891"/>
    </location>
</feature>
<dbReference type="GO" id="GO:0005794">
    <property type="term" value="C:Golgi apparatus"/>
    <property type="evidence" value="ECO:0007669"/>
    <property type="project" value="UniProtKB-SubCell"/>
</dbReference>
<feature type="compositionally biased region" description="Polar residues" evidence="5">
    <location>
        <begin position="221"/>
        <end position="230"/>
    </location>
</feature>
<evidence type="ECO:0000256" key="4">
    <source>
        <dbReference type="SAM" id="Coils"/>
    </source>
</evidence>
<evidence type="ECO:0000256" key="2">
    <source>
        <dbReference type="ARBA" id="ARBA00023034"/>
    </source>
</evidence>
<name>A0A9P9FFI7_9HYPO</name>
<gene>
    <name evidence="7" type="ORF">B0J13DRAFT_122308</name>
</gene>
<dbReference type="EMBL" id="JAGMUU010000002">
    <property type="protein sequence ID" value="KAH7160145.1"/>
    <property type="molecule type" value="Genomic_DNA"/>
</dbReference>
<evidence type="ECO:0000313" key="7">
    <source>
        <dbReference type="EMBL" id="KAH7160145.1"/>
    </source>
</evidence>
<feature type="region of interest" description="Disordered" evidence="5">
    <location>
        <begin position="299"/>
        <end position="318"/>
    </location>
</feature>
<dbReference type="AlphaFoldDB" id="A0A9P9FFI7"/>
<feature type="region of interest" description="Disordered" evidence="5">
    <location>
        <begin position="687"/>
        <end position="768"/>
    </location>
</feature>
<feature type="compositionally biased region" description="Low complexity" evidence="5">
    <location>
        <begin position="80"/>
        <end position="98"/>
    </location>
</feature>
<keyword evidence="8" id="KW-1185">Reference proteome</keyword>
<reference evidence="7" key="1">
    <citation type="journal article" date="2021" name="Nat. Commun.">
        <title>Genetic determinants of endophytism in the Arabidopsis root mycobiome.</title>
        <authorList>
            <person name="Mesny F."/>
            <person name="Miyauchi S."/>
            <person name="Thiergart T."/>
            <person name="Pickel B."/>
            <person name="Atanasova L."/>
            <person name="Karlsson M."/>
            <person name="Huettel B."/>
            <person name="Barry K.W."/>
            <person name="Haridas S."/>
            <person name="Chen C."/>
            <person name="Bauer D."/>
            <person name="Andreopoulos W."/>
            <person name="Pangilinan J."/>
            <person name="LaButti K."/>
            <person name="Riley R."/>
            <person name="Lipzen A."/>
            <person name="Clum A."/>
            <person name="Drula E."/>
            <person name="Henrissat B."/>
            <person name="Kohler A."/>
            <person name="Grigoriev I.V."/>
            <person name="Martin F.M."/>
            <person name="Hacquard S."/>
        </authorList>
    </citation>
    <scope>NUCLEOTIDE SEQUENCE</scope>
    <source>
        <strain evidence="7">MPI-CAGE-AT-0021</strain>
    </source>
</reference>
<dbReference type="InterPro" id="IPR022091">
    <property type="entry name" value="TMF_TATA-bd"/>
</dbReference>
<dbReference type="PANTHER" id="PTHR46515">
    <property type="entry name" value="TATA ELEMENT MODULATORY FACTOR TMF1"/>
    <property type="match status" value="1"/>
</dbReference>
<feature type="domain" description="TATA element modulatory factor 1 TATA binding" evidence="6">
    <location>
        <begin position="778"/>
        <end position="891"/>
    </location>
</feature>
<evidence type="ECO:0000313" key="8">
    <source>
        <dbReference type="Proteomes" id="UP000717696"/>
    </source>
</evidence>
<feature type="compositionally biased region" description="Low complexity" evidence="5">
    <location>
        <begin position="56"/>
        <end position="71"/>
    </location>
</feature>